<evidence type="ECO:0000313" key="6">
    <source>
        <dbReference type="Proteomes" id="UP001152320"/>
    </source>
</evidence>
<organism evidence="5 6">
    <name type="scientific">Holothuria leucospilota</name>
    <name type="common">Black long sea cucumber</name>
    <name type="synonym">Mertensiothuria leucospilota</name>
    <dbReference type="NCBI Taxonomy" id="206669"/>
    <lineage>
        <taxon>Eukaryota</taxon>
        <taxon>Metazoa</taxon>
        <taxon>Echinodermata</taxon>
        <taxon>Eleutherozoa</taxon>
        <taxon>Echinozoa</taxon>
        <taxon>Holothuroidea</taxon>
        <taxon>Aspidochirotacea</taxon>
        <taxon>Aspidochirotida</taxon>
        <taxon>Holothuriidae</taxon>
        <taxon>Holothuria</taxon>
    </lineage>
</organism>
<dbReference type="AlphaFoldDB" id="A0A9Q1CSB8"/>
<sequence length="378" mass="42349">MGSPQRNKRRLDKYHHFMQLKRRLEETNKVEAALGLAELASRSSASASSSLSSLSSSSPSLLSSSASSITCNNPQCKETLEKVCRECTSLRTENVALKKYMQNFDVSPYSLSGNDERVKTLTGLPTFAKLMVVFNHILPHLNTFLSIDPFKQLLLTLIRLRFNVALTYLALTFGVSVPTASRVFNHCIDIMYAHLVPLLVFWPDRTELRKSLPLSFRSTAFQKCTCIIDCFEIFIDRPSNLKARAQTYSSYKSHNTMKYLIGITPQGSVSFISLGWGGRTSDKFITENSGFLNCVQPGDVILADRGFDMHDTFGVCQAQLKIPAFTKGQKQLDPLDVEYIRGLAAVRIHVERVIGTVRQKYSILRGAHINDIFGVCSR</sequence>
<dbReference type="Pfam" id="PF13359">
    <property type="entry name" value="DDE_Tnp_4"/>
    <property type="match status" value="1"/>
</dbReference>
<evidence type="ECO:0000256" key="2">
    <source>
        <dbReference type="ARBA" id="ARBA00022723"/>
    </source>
</evidence>
<gene>
    <name evidence="5" type="ORF">HOLleu_02985</name>
</gene>
<protein>
    <recommendedName>
        <fullName evidence="7">DDE Tnp4 domain-containing protein</fullName>
    </recommendedName>
</protein>
<dbReference type="InterPro" id="IPR027805">
    <property type="entry name" value="Transposase_HTH_dom"/>
</dbReference>
<name>A0A9Q1CSB8_HOLLE</name>
<keyword evidence="2" id="KW-0479">Metal-binding</keyword>
<dbReference type="Proteomes" id="UP001152320">
    <property type="component" value="Chromosome 1"/>
</dbReference>
<evidence type="ECO:0000256" key="1">
    <source>
        <dbReference type="ARBA" id="ARBA00001968"/>
    </source>
</evidence>
<evidence type="ECO:0000313" key="5">
    <source>
        <dbReference type="EMBL" id="KAJ8049988.1"/>
    </source>
</evidence>
<accession>A0A9Q1CSB8</accession>
<dbReference type="InterPro" id="IPR027806">
    <property type="entry name" value="HARBI1_dom"/>
</dbReference>
<evidence type="ECO:0000259" key="3">
    <source>
        <dbReference type="Pfam" id="PF13359"/>
    </source>
</evidence>
<dbReference type="PANTHER" id="PTHR23080">
    <property type="entry name" value="THAP DOMAIN PROTEIN"/>
    <property type="match status" value="1"/>
</dbReference>
<reference evidence="5" key="1">
    <citation type="submission" date="2021-10" db="EMBL/GenBank/DDBJ databases">
        <title>Tropical sea cucumber genome reveals ecological adaptation and Cuvierian tubules defense mechanism.</title>
        <authorList>
            <person name="Chen T."/>
        </authorList>
    </citation>
    <scope>NUCLEOTIDE SEQUENCE</scope>
    <source>
        <strain evidence="5">Nanhai2018</strain>
        <tissue evidence="5">Muscle</tissue>
    </source>
</reference>
<evidence type="ECO:0008006" key="7">
    <source>
        <dbReference type="Google" id="ProtNLM"/>
    </source>
</evidence>
<proteinExistence type="predicted"/>
<dbReference type="EMBL" id="JAIZAY010000001">
    <property type="protein sequence ID" value="KAJ8049988.1"/>
    <property type="molecule type" value="Genomic_DNA"/>
</dbReference>
<dbReference type="OrthoDB" id="7331812at2759"/>
<feature type="domain" description="DDE Tnp4" evidence="3">
    <location>
        <begin position="228"/>
        <end position="366"/>
    </location>
</feature>
<comment type="cofactor">
    <cofactor evidence="1">
        <name>a divalent metal cation</name>
        <dbReference type="ChEBI" id="CHEBI:60240"/>
    </cofactor>
</comment>
<feature type="domain" description="Transposase Helix-turn-helix" evidence="4">
    <location>
        <begin position="148"/>
        <end position="196"/>
    </location>
</feature>
<dbReference type="GO" id="GO:0046872">
    <property type="term" value="F:metal ion binding"/>
    <property type="evidence" value="ECO:0007669"/>
    <property type="project" value="UniProtKB-KW"/>
</dbReference>
<evidence type="ECO:0000259" key="4">
    <source>
        <dbReference type="Pfam" id="PF13613"/>
    </source>
</evidence>
<keyword evidence="6" id="KW-1185">Reference proteome</keyword>
<comment type="caution">
    <text evidence="5">The sequence shown here is derived from an EMBL/GenBank/DDBJ whole genome shotgun (WGS) entry which is preliminary data.</text>
</comment>
<dbReference type="Pfam" id="PF13613">
    <property type="entry name" value="HTH_Tnp_4"/>
    <property type="match status" value="1"/>
</dbReference>